<name>A0AAV9LXE6_9SOLN</name>
<gene>
    <name evidence="2" type="ORF">R3W88_023423</name>
</gene>
<accession>A0AAV9LXE6</accession>
<feature type="compositionally biased region" description="Basic and acidic residues" evidence="1">
    <location>
        <begin position="98"/>
        <end position="115"/>
    </location>
</feature>
<protein>
    <submittedName>
        <fullName evidence="2">Uncharacterized protein</fullName>
    </submittedName>
</protein>
<evidence type="ECO:0000313" key="3">
    <source>
        <dbReference type="Proteomes" id="UP001311915"/>
    </source>
</evidence>
<dbReference type="AlphaFoldDB" id="A0AAV9LXE6"/>
<proteinExistence type="predicted"/>
<feature type="region of interest" description="Disordered" evidence="1">
    <location>
        <begin position="95"/>
        <end position="115"/>
    </location>
</feature>
<organism evidence="2 3">
    <name type="scientific">Solanum pinnatisectum</name>
    <name type="common">tansyleaf nightshade</name>
    <dbReference type="NCBI Taxonomy" id="50273"/>
    <lineage>
        <taxon>Eukaryota</taxon>
        <taxon>Viridiplantae</taxon>
        <taxon>Streptophyta</taxon>
        <taxon>Embryophyta</taxon>
        <taxon>Tracheophyta</taxon>
        <taxon>Spermatophyta</taxon>
        <taxon>Magnoliopsida</taxon>
        <taxon>eudicotyledons</taxon>
        <taxon>Gunneridae</taxon>
        <taxon>Pentapetalae</taxon>
        <taxon>asterids</taxon>
        <taxon>lamiids</taxon>
        <taxon>Solanales</taxon>
        <taxon>Solanaceae</taxon>
        <taxon>Solanoideae</taxon>
        <taxon>Solaneae</taxon>
        <taxon>Solanum</taxon>
    </lineage>
</organism>
<feature type="compositionally biased region" description="Low complexity" evidence="1">
    <location>
        <begin position="50"/>
        <end position="59"/>
    </location>
</feature>
<evidence type="ECO:0000256" key="1">
    <source>
        <dbReference type="SAM" id="MobiDB-lite"/>
    </source>
</evidence>
<keyword evidence="3" id="KW-1185">Reference proteome</keyword>
<dbReference type="Proteomes" id="UP001311915">
    <property type="component" value="Unassembled WGS sequence"/>
</dbReference>
<evidence type="ECO:0000313" key="2">
    <source>
        <dbReference type="EMBL" id="KAK4730435.1"/>
    </source>
</evidence>
<dbReference type="EMBL" id="JAWPEI010000003">
    <property type="protein sequence ID" value="KAK4730435.1"/>
    <property type="molecule type" value="Genomic_DNA"/>
</dbReference>
<comment type="caution">
    <text evidence="2">The sequence shown here is derived from an EMBL/GenBank/DDBJ whole genome shotgun (WGS) entry which is preliminary data.</text>
</comment>
<reference evidence="2 3" key="1">
    <citation type="submission" date="2023-10" db="EMBL/GenBank/DDBJ databases">
        <title>Genome-Wide Identification Analysis in wild type Solanum Pinnatisectum Reveals Some Genes Defensing Phytophthora Infestans.</title>
        <authorList>
            <person name="Sun C."/>
        </authorList>
    </citation>
    <scope>NUCLEOTIDE SEQUENCE [LARGE SCALE GENOMIC DNA]</scope>
    <source>
        <strain evidence="2">LQN</strain>
        <tissue evidence="2">Leaf</tissue>
    </source>
</reference>
<feature type="region of interest" description="Disordered" evidence="1">
    <location>
        <begin position="49"/>
        <end position="72"/>
    </location>
</feature>
<sequence length="115" mass="12723">MALRPRPQVRRDYSLSLSISIRGGKETYKDSLSNDDSVVQIVVWGSVLRSGPSPSPLEGSSKEGESPIVSGPYRTTRRCIRVGLFGNVSQIGRPIANKYREGKMKRTSKRESKNA</sequence>